<evidence type="ECO:0000313" key="5">
    <source>
        <dbReference type="EMBL" id="CAD6270909.1"/>
    </source>
</evidence>
<dbReference type="Pfam" id="PF01876">
    <property type="entry name" value="RNase_P_p30"/>
    <property type="match status" value="1"/>
</dbReference>
<gene>
    <name evidence="5" type="ORF">NCGR_LOCUS54198</name>
</gene>
<feature type="region of interest" description="Disordered" evidence="4">
    <location>
        <begin position="588"/>
        <end position="631"/>
    </location>
</feature>
<comment type="caution">
    <text evidence="5">The sequence shown here is derived from an EMBL/GenBank/DDBJ whole genome shotgun (WGS) entry which is preliminary data.</text>
</comment>
<sequence length="740" mass="81113">MAAPLLFYDLSLLPSSSSSSSGDGGDGNPNSSSSSRLQLLAATARALELGYAAVALDHPHRGILADSHRCRTEPFTPLSSLPLPSSAALHRRRLAPPASEPFRQYTRITLSLDSAAATASALAPSASRLLRTYDLVAARPLTQAAFDHLCQAPFSAQHLDLISIDFSSHGKLPFRIKPPMLKLALQKGLHFEIAYSPLISTDVNAKRNLIAEVQVNVILLLPKDPTLFSLCDNALLYRENRKPPIFRHHMLLVDWTKGKNLIISSAAHTASQIRGPYDVINLSAYLLGIPIDRAKAAMSTNCRSLVLKAMRKKHFYKETIRVDRLLPNEELTSTKFKLADWIEQPSDQDQIPSETQEETLQVDRTEVLTDCGQSILPASFNYQNAILEKAENNEVFVNPFVQPGTGCFADPKIVAKHVEFVQDAMEVDTVESCRPKLVVGDNIPSTSDTSTKLACSALPHGIELSGTSLEDQGPSHSSEILANDKSYMKYHTDCTSGVSEVHEISSGADVWPEDRYSDRSNGIQADNEACRGTSEPLECPPCGVDDKAPSDLSFYSSHELCRDVIIQPKVTEGKVEQSRDENIVQTVENEAESVDTKTRTSISVEPTSHGQEISSTIHTRSTGASCESDELKEQNSKDINASLDKSIAKTHELLLKFPYPSGKAGMSTVRSEKRTHKLRPHHPAYLPFLGFLLSVCLKKKICKVVTFLPSIVDFIVNGTETFGCMFAQSFDQPAMGLSDT</sequence>
<evidence type="ECO:0000313" key="6">
    <source>
        <dbReference type="Proteomes" id="UP000604825"/>
    </source>
</evidence>
<feature type="region of interest" description="Disordered" evidence="4">
    <location>
        <begin position="15"/>
        <end position="35"/>
    </location>
</feature>
<dbReference type="GO" id="GO:0003723">
    <property type="term" value="F:RNA binding"/>
    <property type="evidence" value="ECO:0007669"/>
    <property type="project" value="TreeGrafter"/>
</dbReference>
<protein>
    <submittedName>
        <fullName evidence="5">Uncharacterized protein</fullName>
    </submittedName>
</protein>
<reference evidence="5" key="1">
    <citation type="submission" date="2020-10" db="EMBL/GenBank/DDBJ databases">
        <authorList>
            <person name="Han B."/>
            <person name="Lu T."/>
            <person name="Zhao Q."/>
            <person name="Huang X."/>
            <person name="Zhao Y."/>
        </authorList>
    </citation>
    <scope>NUCLEOTIDE SEQUENCE</scope>
</reference>
<comment type="similarity">
    <text evidence="2">Belongs to the eukaryotic/archaeal RNase P protein component 3 family.</text>
</comment>
<keyword evidence="3" id="KW-0819">tRNA processing</keyword>
<evidence type="ECO:0000256" key="4">
    <source>
        <dbReference type="SAM" id="MobiDB-lite"/>
    </source>
</evidence>
<dbReference type="Gene3D" id="3.20.20.140">
    <property type="entry name" value="Metal-dependent hydrolases"/>
    <property type="match status" value="2"/>
</dbReference>
<dbReference type="PANTHER" id="PTHR13031">
    <property type="entry name" value="RIBONUCLEASE P SUBUNIT P30"/>
    <property type="match status" value="1"/>
</dbReference>
<evidence type="ECO:0000256" key="1">
    <source>
        <dbReference type="ARBA" id="ARBA00004123"/>
    </source>
</evidence>
<organism evidence="5 6">
    <name type="scientific">Miscanthus lutarioriparius</name>
    <dbReference type="NCBI Taxonomy" id="422564"/>
    <lineage>
        <taxon>Eukaryota</taxon>
        <taxon>Viridiplantae</taxon>
        <taxon>Streptophyta</taxon>
        <taxon>Embryophyta</taxon>
        <taxon>Tracheophyta</taxon>
        <taxon>Spermatophyta</taxon>
        <taxon>Magnoliopsida</taxon>
        <taxon>Liliopsida</taxon>
        <taxon>Poales</taxon>
        <taxon>Poaceae</taxon>
        <taxon>PACMAD clade</taxon>
        <taxon>Panicoideae</taxon>
        <taxon>Andropogonodae</taxon>
        <taxon>Andropogoneae</taxon>
        <taxon>Saccharinae</taxon>
        <taxon>Miscanthus</taxon>
    </lineage>
</organism>
<dbReference type="AlphaFoldDB" id="A0A811RLK4"/>
<dbReference type="SUPFAM" id="SSF89550">
    <property type="entry name" value="PHP domain-like"/>
    <property type="match status" value="2"/>
</dbReference>
<dbReference type="InterPro" id="IPR016195">
    <property type="entry name" value="Pol/histidinol_Pase-like"/>
</dbReference>
<dbReference type="Proteomes" id="UP000604825">
    <property type="component" value="Unassembled WGS sequence"/>
</dbReference>
<accession>A0A811RLK4</accession>
<dbReference type="OrthoDB" id="17948at2759"/>
<dbReference type="GO" id="GO:0005655">
    <property type="term" value="C:nucleolar ribonuclease P complex"/>
    <property type="evidence" value="ECO:0007669"/>
    <property type="project" value="TreeGrafter"/>
</dbReference>
<evidence type="ECO:0000256" key="3">
    <source>
        <dbReference type="ARBA" id="ARBA00022694"/>
    </source>
</evidence>
<dbReference type="InterPro" id="IPR002738">
    <property type="entry name" value="RNase_P_p30"/>
</dbReference>
<dbReference type="GO" id="GO:0008033">
    <property type="term" value="P:tRNA processing"/>
    <property type="evidence" value="ECO:0007669"/>
    <property type="project" value="UniProtKB-KW"/>
</dbReference>
<evidence type="ECO:0000256" key="2">
    <source>
        <dbReference type="ARBA" id="ARBA00007331"/>
    </source>
</evidence>
<name>A0A811RLK4_9POAL</name>
<feature type="compositionally biased region" description="Polar residues" evidence="4">
    <location>
        <begin position="599"/>
        <end position="625"/>
    </location>
</feature>
<dbReference type="PANTHER" id="PTHR13031:SF0">
    <property type="entry name" value="RIBONUCLEASE P PROTEIN SUBUNIT P30"/>
    <property type="match status" value="1"/>
</dbReference>
<keyword evidence="6" id="KW-1185">Reference proteome</keyword>
<dbReference type="EMBL" id="CAJGYO010000015">
    <property type="protein sequence ID" value="CAD6270909.1"/>
    <property type="molecule type" value="Genomic_DNA"/>
</dbReference>
<proteinExistence type="inferred from homology"/>
<comment type="subcellular location">
    <subcellularLocation>
        <location evidence="1">Nucleus</location>
    </subcellularLocation>
</comment>